<sequence length="90" mass="9819">MALFLPTFGFGSLFYASVLTINAIAILSEDRFLARIGFGNAGQELAFGQPRDDTSIKAKTISLVNSIRMVARVPLIFVNLLVIIYLLLLG</sequence>
<dbReference type="VEuPathDB" id="FungiDB:PV09_01537"/>
<dbReference type="GO" id="GO:0005789">
    <property type="term" value="C:endoplasmic reticulum membrane"/>
    <property type="evidence" value="ECO:0007669"/>
    <property type="project" value="TreeGrafter"/>
</dbReference>
<dbReference type="InParanoid" id="A0A0D2AM96"/>
<keyword evidence="4" id="KW-0653">Protein transport</keyword>
<evidence type="ECO:0000256" key="1">
    <source>
        <dbReference type="ARBA" id="ARBA00004370"/>
    </source>
</evidence>
<dbReference type="GO" id="GO:0006888">
    <property type="term" value="P:endoplasmic reticulum to Golgi vesicle-mediated transport"/>
    <property type="evidence" value="ECO:0007669"/>
    <property type="project" value="TreeGrafter"/>
</dbReference>
<evidence type="ECO:0000256" key="7">
    <source>
        <dbReference type="ARBA" id="ARBA00024203"/>
    </source>
</evidence>
<keyword evidence="10" id="KW-1185">Reference proteome</keyword>
<dbReference type="HOGENOM" id="CLU_152125_0_0_1"/>
<dbReference type="GO" id="GO:0015031">
    <property type="term" value="P:protein transport"/>
    <property type="evidence" value="ECO:0007669"/>
    <property type="project" value="UniProtKB-KW"/>
</dbReference>
<dbReference type="PANTHER" id="PTHR15858">
    <property type="entry name" value="IMMEDIATE EARLY RESPONSE 3-INTERACTING PROTEIN 1"/>
    <property type="match status" value="1"/>
</dbReference>
<protein>
    <recommendedName>
        <fullName evidence="11">Yos1-like protein</fullName>
    </recommendedName>
</protein>
<evidence type="ECO:0000313" key="10">
    <source>
        <dbReference type="Proteomes" id="UP000053259"/>
    </source>
</evidence>
<dbReference type="RefSeq" id="XP_016217454.1">
    <property type="nucleotide sequence ID" value="XM_016354442.1"/>
</dbReference>
<gene>
    <name evidence="9" type="ORF">PV09_01537</name>
</gene>
<comment type="similarity">
    <text evidence="7">Belongs to the YOS1 family.</text>
</comment>
<organism evidence="9 10">
    <name type="scientific">Verruconis gallopava</name>
    <dbReference type="NCBI Taxonomy" id="253628"/>
    <lineage>
        <taxon>Eukaryota</taxon>
        <taxon>Fungi</taxon>
        <taxon>Dikarya</taxon>
        <taxon>Ascomycota</taxon>
        <taxon>Pezizomycotina</taxon>
        <taxon>Dothideomycetes</taxon>
        <taxon>Pleosporomycetidae</taxon>
        <taxon>Venturiales</taxon>
        <taxon>Sympoventuriaceae</taxon>
        <taxon>Verruconis</taxon>
    </lineage>
</organism>
<evidence type="ECO:0000256" key="8">
    <source>
        <dbReference type="SAM" id="Phobius"/>
    </source>
</evidence>
<dbReference type="EMBL" id="KN847532">
    <property type="protein sequence ID" value="KIW07585.1"/>
    <property type="molecule type" value="Genomic_DNA"/>
</dbReference>
<evidence type="ECO:0000256" key="4">
    <source>
        <dbReference type="ARBA" id="ARBA00022927"/>
    </source>
</evidence>
<comment type="subcellular location">
    <subcellularLocation>
        <location evidence="1">Membrane</location>
    </subcellularLocation>
</comment>
<feature type="transmembrane region" description="Helical" evidence="8">
    <location>
        <begin position="6"/>
        <end position="27"/>
    </location>
</feature>
<evidence type="ECO:0000256" key="5">
    <source>
        <dbReference type="ARBA" id="ARBA00022989"/>
    </source>
</evidence>
<reference evidence="9 10" key="1">
    <citation type="submission" date="2015-01" db="EMBL/GenBank/DDBJ databases">
        <title>The Genome Sequence of Ochroconis gallopava CBS43764.</title>
        <authorList>
            <consortium name="The Broad Institute Genomics Platform"/>
            <person name="Cuomo C."/>
            <person name="de Hoog S."/>
            <person name="Gorbushina A."/>
            <person name="Stielow B."/>
            <person name="Teixiera M."/>
            <person name="Abouelleil A."/>
            <person name="Chapman S.B."/>
            <person name="Priest M."/>
            <person name="Young S.K."/>
            <person name="Wortman J."/>
            <person name="Nusbaum C."/>
            <person name="Birren B."/>
        </authorList>
    </citation>
    <scope>NUCLEOTIDE SEQUENCE [LARGE SCALE GENOMIC DNA]</scope>
    <source>
        <strain evidence="9 10">CBS 43764</strain>
    </source>
</reference>
<dbReference type="GO" id="GO:0000139">
    <property type="term" value="C:Golgi membrane"/>
    <property type="evidence" value="ECO:0007669"/>
    <property type="project" value="TreeGrafter"/>
</dbReference>
<dbReference type="Proteomes" id="UP000053259">
    <property type="component" value="Unassembled WGS sequence"/>
</dbReference>
<keyword evidence="3 8" id="KW-0812">Transmembrane</keyword>
<keyword evidence="5 8" id="KW-1133">Transmembrane helix</keyword>
<dbReference type="InterPro" id="IPR013880">
    <property type="entry name" value="Yos1"/>
</dbReference>
<accession>A0A0D2AM96</accession>
<proteinExistence type="inferred from homology"/>
<keyword evidence="2" id="KW-0813">Transport</keyword>
<dbReference type="AlphaFoldDB" id="A0A0D2AM96"/>
<evidence type="ECO:0000256" key="3">
    <source>
        <dbReference type="ARBA" id="ARBA00022692"/>
    </source>
</evidence>
<evidence type="ECO:0008006" key="11">
    <source>
        <dbReference type="Google" id="ProtNLM"/>
    </source>
</evidence>
<dbReference type="Pfam" id="PF08571">
    <property type="entry name" value="Yos1"/>
    <property type="match status" value="1"/>
</dbReference>
<dbReference type="GO" id="GO:0030134">
    <property type="term" value="C:COPII-coated ER to Golgi transport vesicle"/>
    <property type="evidence" value="ECO:0007669"/>
    <property type="project" value="TreeGrafter"/>
</dbReference>
<dbReference type="FunCoup" id="A0A0D2AM96">
    <property type="interactions" value="274"/>
</dbReference>
<evidence type="ECO:0000256" key="6">
    <source>
        <dbReference type="ARBA" id="ARBA00023136"/>
    </source>
</evidence>
<keyword evidence="6 8" id="KW-0472">Membrane</keyword>
<evidence type="ECO:0000313" key="9">
    <source>
        <dbReference type="EMBL" id="KIW07585.1"/>
    </source>
</evidence>
<feature type="transmembrane region" description="Helical" evidence="8">
    <location>
        <begin position="69"/>
        <end position="88"/>
    </location>
</feature>
<dbReference type="PANTHER" id="PTHR15858:SF0">
    <property type="entry name" value="IMMEDIATE EARLY RESPONSE 3-INTERACTING PROTEIN 1"/>
    <property type="match status" value="1"/>
</dbReference>
<dbReference type="GeneID" id="27309510"/>
<name>A0A0D2AM96_9PEZI</name>
<dbReference type="STRING" id="253628.A0A0D2AM96"/>
<evidence type="ECO:0000256" key="2">
    <source>
        <dbReference type="ARBA" id="ARBA00022448"/>
    </source>
</evidence>
<dbReference type="OrthoDB" id="15356at2759"/>